<reference evidence="3 4" key="2">
    <citation type="submission" date="2018-11" db="EMBL/GenBank/DDBJ databases">
        <authorList>
            <consortium name="Pathogen Informatics"/>
        </authorList>
    </citation>
    <scope>NUCLEOTIDE SEQUENCE [LARGE SCALE GENOMIC DNA]</scope>
</reference>
<evidence type="ECO:0000256" key="2">
    <source>
        <dbReference type="SAM" id="MobiDB-lite"/>
    </source>
</evidence>
<feature type="coiled-coil region" evidence="1">
    <location>
        <begin position="69"/>
        <end position="96"/>
    </location>
</feature>
<dbReference type="OrthoDB" id="10017216at2759"/>
<organism evidence="5">
    <name type="scientific">Anisakis simplex</name>
    <name type="common">Herring worm</name>
    <dbReference type="NCBI Taxonomy" id="6269"/>
    <lineage>
        <taxon>Eukaryota</taxon>
        <taxon>Metazoa</taxon>
        <taxon>Ecdysozoa</taxon>
        <taxon>Nematoda</taxon>
        <taxon>Chromadorea</taxon>
        <taxon>Rhabditida</taxon>
        <taxon>Spirurina</taxon>
        <taxon>Ascaridomorpha</taxon>
        <taxon>Ascaridoidea</taxon>
        <taxon>Anisakidae</taxon>
        <taxon>Anisakis</taxon>
        <taxon>Anisakis simplex complex</taxon>
    </lineage>
</organism>
<reference evidence="5" key="1">
    <citation type="submission" date="2017-02" db="UniProtKB">
        <authorList>
            <consortium name="WormBaseParasite"/>
        </authorList>
    </citation>
    <scope>IDENTIFICATION</scope>
</reference>
<evidence type="ECO:0000313" key="4">
    <source>
        <dbReference type="Proteomes" id="UP000267096"/>
    </source>
</evidence>
<protein>
    <submittedName>
        <fullName evidence="3 5">Uncharacterized protein</fullName>
    </submittedName>
</protein>
<gene>
    <name evidence="3" type="ORF">ASIM_LOCUS11673</name>
</gene>
<dbReference type="InterPro" id="IPR017025">
    <property type="entry name" value="Cancer-assoc_antigen_RCAS1"/>
</dbReference>
<keyword evidence="1" id="KW-0175">Coiled coil</keyword>
<keyword evidence="4" id="KW-1185">Reference proteome</keyword>
<feature type="region of interest" description="Disordered" evidence="2">
    <location>
        <begin position="34"/>
        <end position="62"/>
    </location>
</feature>
<dbReference type="Proteomes" id="UP000267096">
    <property type="component" value="Unassembled WGS sequence"/>
</dbReference>
<dbReference type="AlphaFoldDB" id="A0A0M3JVF5"/>
<name>A0A0M3JVF5_ANISI</name>
<dbReference type="PANTHER" id="PTHR15208:SF2">
    <property type="entry name" value="RECEPTOR-BINDING CANCER ANTIGEN EXPRESSED ON SISO CELLS"/>
    <property type="match status" value="1"/>
</dbReference>
<dbReference type="PANTHER" id="PTHR15208">
    <property type="entry name" value="RECEPTOR-BINDING CANCER ANTIGEN EXPRESSED ON SISO CELLS CANCER ASSOCIATED SURFACE ANTIGEN RCAS1 ESTROGEN RECEPTOR-BINDING FRAGMENT- ASSOCIATED GENE 9 PROTEIN"/>
    <property type="match status" value="1"/>
</dbReference>
<feature type="compositionally biased region" description="Basic and acidic residues" evidence="2">
    <location>
        <begin position="43"/>
        <end position="52"/>
    </location>
</feature>
<dbReference type="WBParaSite" id="ASIM_0001220701-mRNA-1">
    <property type="protein sequence ID" value="ASIM_0001220701-mRNA-1"/>
    <property type="gene ID" value="ASIM_0001220701"/>
</dbReference>
<evidence type="ECO:0000256" key="1">
    <source>
        <dbReference type="SAM" id="Coils"/>
    </source>
</evidence>
<sequence length="136" mass="16131">MWLNTLVVRKLIQVVRFVTFCLKRILCCSKRRKDSESLPFTVNKHEPSRDYDSSQSQNQWNSWSNKPFVNVVEEKIDEYRRKQAELLALASQQENACDEPDFFSDMQPNVKRAKKVFILCSREILSFYSIPLFVFL</sequence>
<feature type="compositionally biased region" description="Low complexity" evidence="2">
    <location>
        <begin position="53"/>
        <end position="62"/>
    </location>
</feature>
<accession>A0A0M3JVF5</accession>
<dbReference type="EMBL" id="UYRR01031092">
    <property type="protein sequence ID" value="VDK45571.1"/>
    <property type="molecule type" value="Genomic_DNA"/>
</dbReference>
<evidence type="ECO:0000313" key="3">
    <source>
        <dbReference type="EMBL" id="VDK45571.1"/>
    </source>
</evidence>
<dbReference type="GO" id="GO:0030141">
    <property type="term" value="C:secretory granule"/>
    <property type="evidence" value="ECO:0007669"/>
    <property type="project" value="TreeGrafter"/>
</dbReference>
<proteinExistence type="predicted"/>
<evidence type="ECO:0000313" key="5">
    <source>
        <dbReference type="WBParaSite" id="ASIM_0001220701-mRNA-1"/>
    </source>
</evidence>